<keyword evidence="2" id="KW-1185">Reference proteome</keyword>
<proteinExistence type="predicted"/>
<evidence type="ECO:0000313" key="2">
    <source>
        <dbReference type="Proteomes" id="UP001652264"/>
    </source>
</evidence>
<gene>
    <name evidence="1" type="ORF">NYQ28_02020</name>
</gene>
<evidence type="ECO:0000313" key="1">
    <source>
        <dbReference type="EMBL" id="MCS6521339.1"/>
    </source>
</evidence>
<dbReference type="EMBL" id="JANVAD010000001">
    <property type="protein sequence ID" value="MCS6521339.1"/>
    <property type="molecule type" value="Genomic_DNA"/>
</dbReference>
<dbReference type="GeneID" id="95324256"/>
<evidence type="ECO:0008006" key="3">
    <source>
        <dbReference type="Google" id="ProtNLM"/>
    </source>
</evidence>
<accession>A0ABT2HDL0</accession>
<reference evidence="1 2" key="1">
    <citation type="submission" date="2022-08" db="EMBL/GenBank/DDBJ databases">
        <title>Taxonomy of Curtobacterium flaccumfaciens.</title>
        <authorList>
            <person name="Osdaghi E."/>
            <person name="Taghavi S.M."/>
            <person name="Hamidizade M."/>
            <person name="Abachi H."/>
            <person name="Fazliarab A."/>
            <person name="Baeyen S."/>
            <person name="Portier P."/>
            <person name="Van Vaerenbergh J."/>
            <person name="Jacques M.-A."/>
        </authorList>
    </citation>
    <scope>NUCLEOTIDE SEQUENCE [LARGE SCALE GENOMIC DNA]</scope>
    <source>
        <strain evidence="1 2">LMG8786T</strain>
    </source>
</reference>
<dbReference type="RefSeq" id="WP_141861723.1">
    <property type="nucleotide sequence ID" value="NZ_BMNV01000004.1"/>
</dbReference>
<dbReference type="Proteomes" id="UP001652264">
    <property type="component" value="Unassembled WGS sequence"/>
</dbReference>
<comment type="caution">
    <text evidence="1">The sequence shown here is derived from an EMBL/GenBank/DDBJ whole genome shotgun (WGS) entry which is preliminary data.</text>
</comment>
<name>A0ABT2HDL0_9MICO</name>
<protein>
    <recommendedName>
        <fullName evidence="3">Tail fiber protein</fullName>
    </recommendedName>
</protein>
<organism evidence="1 2">
    <name type="scientific">Curtobacterium citreum</name>
    <dbReference type="NCBI Taxonomy" id="2036"/>
    <lineage>
        <taxon>Bacteria</taxon>
        <taxon>Bacillati</taxon>
        <taxon>Actinomycetota</taxon>
        <taxon>Actinomycetes</taxon>
        <taxon>Micrococcales</taxon>
        <taxon>Microbacteriaceae</taxon>
        <taxon>Curtobacterium</taxon>
    </lineage>
</organism>
<sequence length="204" mass="21385">MAADDYGPKGNGIYSASGASDDGADLTEIAAFAGQVGNRRVGTTAQRNAALTELIGPGSPGVWEGLEWRDTTDGNVYVLSSGAWVYLFGDTGWLNPSFVNGGNPGTGNDTAGQANPAAQYRRRNGVVSMTGYWVPTTNSEIQFRLPGGFRPKNTMTFWCERGSNNGPGAKMEIQRGTGAVIYRVSPSGGTGAVDYGAIRFDADA</sequence>